<reference evidence="1 2" key="1">
    <citation type="submission" date="2020-03" db="EMBL/GenBank/DDBJ databases">
        <title>Dissostichus mawsoni Genome sequencing and assembly.</title>
        <authorList>
            <person name="Park H."/>
        </authorList>
    </citation>
    <scope>NUCLEOTIDE SEQUENCE [LARGE SCALE GENOMIC DNA]</scope>
    <source>
        <strain evidence="1">DM0001</strain>
        <tissue evidence="1">Muscle</tissue>
    </source>
</reference>
<accession>A0A7J5Y2M0</accession>
<name>A0A7J5Y2M0_DISMA</name>
<dbReference type="GO" id="GO:0032543">
    <property type="term" value="P:mitochondrial translation"/>
    <property type="evidence" value="ECO:0007669"/>
    <property type="project" value="InterPro"/>
</dbReference>
<proteinExistence type="predicted"/>
<sequence>MLQLETQKLKQGKAEVLKGIPLPDSEQHSARVSRNRRVMAAQRGVLFQEKVSRLLSKQHGRPVLKPNKPLVLKDEVANRRVKRGGASCVTEISVLMACWKQNSFVESVCSAEMKAFYSCVDEAQAAKKNTSELSVVQGERLPQNKPPSC</sequence>
<dbReference type="EMBL" id="JAAKFY010000019">
    <property type="protein sequence ID" value="KAF3842588.1"/>
    <property type="molecule type" value="Genomic_DNA"/>
</dbReference>
<dbReference type="InterPro" id="IPR033620">
    <property type="entry name" value="Ribosomal_mS37_met"/>
</dbReference>
<evidence type="ECO:0000313" key="1">
    <source>
        <dbReference type="EMBL" id="KAF3842588.1"/>
    </source>
</evidence>
<dbReference type="GO" id="GO:0005761">
    <property type="term" value="C:mitochondrial ribosome"/>
    <property type="evidence" value="ECO:0007669"/>
    <property type="project" value="InterPro"/>
</dbReference>
<gene>
    <name evidence="1" type="ORF">F7725_024539</name>
</gene>
<dbReference type="PANTHER" id="PTHR31278:SF2">
    <property type="entry name" value="SMALL RIBOSOMAL SUBUNIT PROTEIN MS37"/>
    <property type="match status" value="1"/>
</dbReference>
<dbReference type="Proteomes" id="UP000518266">
    <property type="component" value="Unassembled WGS sequence"/>
</dbReference>
<dbReference type="SUPFAM" id="SSF47072">
    <property type="entry name" value="Cysteine alpha-hairpin motif"/>
    <property type="match status" value="1"/>
</dbReference>
<protein>
    <recommendedName>
        <fullName evidence="3">Coiled-coil-helix-coiled-coil-helix domain containing 1</fullName>
    </recommendedName>
</protein>
<dbReference type="GO" id="GO:0003723">
    <property type="term" value="F:RNA binding"/>
    <property type="evidence" value="ECO:0007669"/>
    <property type="project" value="TreeGrafter"/>
</dbReference>
<dbReference type="OrthoDB" id="5825849at2759"/>
<dbReference type="GO" id="GO:0005654">
    <property type="term" value="C:nucleoplasm"/>
    <property type="evidence" value="ECO:0007669"/>
    <property type="project" value="TreeGrafter"/>
</dbReference>
<evidence type="ECO:0008006" key="3">
    <source>
        <dbReference type="Google" id="ProtNLM"/>
    </source>
</evidence>
<comment type="caution">
    <text evidence="1">The sequence shown here is derived from an EMBL/GenBank/DDBJ whole genome shotgun (WGS) entry which is preliminary data.</text>
</comment>
<dbReference type="AlphaFoldDB" id="A0A7J5Y2M0"/>
<organism evidence="1 2">
    <name type="scientific">Dissostichus mawsoni</name>
    <name type="common">Antarctic cod</name>
    <dbReference type="NCBI Taxonomy" id="36200"/>
    <lineage>
        <taxon>Eukaryota</taxon>
        <taxon>Metazoa</taxon>
        <taxon>Chordata</taxon>
        <taxon>Craniata</taxon>
        <taxon>Vertebrata</taxon>
        <taxon>Euteleostomi</taxon>
        <taxon>Actinopterygii</taxon>
        <taxon>Neopterygii</taxon>
        <taxon>Teleostei</taxon>
        <taxon>Neoteleostei</taxon>
        <taxon>Acanthomorphata</taxon>
        <taxon>Eupercaria</taxon>
        <taxon>Perciformes</taxon>
        <taxon>Notothenioidei</taxon>
        <taxon>Nototheniidae</taxon>
        <taxon>Dissostichus</taxon>
    </lineage>
</organism>
<dbReference type="InterPro" id="IPR009069">
    <property type="entry name" value="Cys_alpha_HP_mot_SF"/>
</dbReference>
<keyword evidence="2" id="KW-1185">Reference proteome</keyword>
<dbReference type="PANTHER" id="PTHR31278">
    <property type="entry name" value="CHCHD1"/>
    <property type="match status" value="1"/>
</dbReference>
<evidence type="ECO:0000313" key="2">
    <source>
        <dbReference type="Proteomes" id="UP000518266"/>
    </source>
</evidence>